<keyword evidence="4 5" id="KW-0012">Acyltransferase</keyword>
<feature type="domain" description="N-acetyltransferase" evidence="7">
    <location>
        <begin position="6"/>
        <end position="150"/>
    </location>
</feature>
<evidence type="ECO:0000259" key="7">
    <source>
        <dbReference type="PROSITE" id="PS51186"/>
    </source>
</evidence>
<evidence type="ECO:0000256" key="1">
    <source>
        <dbReference type="ARBA" id="ARBA00005395"/>
    </source>
</evidence>
<dbReference type="AlphaFoldDB" id="A0A139SWZ3"/>
<name>A0A139SWZ3_9GAMM</name>
<comment type="function">
    <text evidence="5 6">Acetylates the N-terminal alanine of ribosomal protein bS18.</text>
</comment>
<accession>A0A139SWZ3</accession>
<dbReference type="GO" id="GO:0008999">
    <property type="term" value="F:protein-N-terminal-alanine acetyltransferase activity"/>
    <property type="evidence" value="ECO:0007669"/>
    <property type="project" value="UniProtKB-UniRule"/>
</dbReference>
<comment type="similarity">
    <text evidence="1 5 6">Belongs to the acetyltransferase family. RimI subfamily.</text>
</comment>
<dbReference type="Proteomes" id="UP000072660">
    <property type="component" value="Unassembled WGS sequence"/>
</dbReference>
<comment type="caution">
    <text evidence="5">Lacks conserved residue(s) required for the propagation of feature annotation.</text>
</comment>
<dbReference type="NCBIfam" id="TIGR01575">
    <property type="entry name" value="rimI"/>
    <property type="match status" value="1"/>
</dbReference>
<dbReference type="PANTHER" id="PTHR43420:SF12">
    <property type="entry name" value="N-ACETYLTRANSFERASE DOMAIN-CONTAINING PROTEIN"/>
    <property type="match status" value="1"/>
</dbReference>
<comment type="subcellular location">
    <subcellularLocation>
        <location evidence="5 6">Cytoplasm</location>
    </subcellularLocation>
</comment>
<dbReference type="Gene3D" id="3.40.630.30">
    <property type="match status" value="1"/>
</dbReference>
<dbReference type="EC" id="2.3.1.266" evidence="5 6"/>
<dbReference type="InterPro" id="IPR006464">
    <property type="entry name" value="AcTrfase_RimI/Ard1"/>
</dbReference>
<dbReference type="PANTHER" id="PTHR43420">
    <property type="entry name" value="ACETYLTRANSFERASE"/>
    <property type="match status" value="1"/>
</dbReference>
<sequence>MTEPSTCFRPMQEADLPTVLDIERSAFSHPWTRKLFLDSLKNHQCWLILNQEGPVGHGIISLILDEAHLLNLCIKPQHQRSGLGLALLEKLLDEARAKGARECFLEVRQSHQSAQRLYHRCGFNEVGRRHDYYPKAGGFEDALVMACALLD</sequence>
<feature type="active site" description="Proton donor" evidence="5">
    <location>
        <position position="118"/>
    </location>
</feature>
<evidence type="ECO:0000256" key="4">
    <source>
        <dbReference type="ARBA" id="ARBA00023315"/>
    </source>
</evidence>
<proteinExistence type="inferred from homology"/>
<dbReference type="RefSeq" id="WP_068387287.1">
    <property type="nucleotide sequence ID" value="NZ_LSZO01000038.1"/>
</dbReference>
<gene>
    <name evidence="5" type="primary">rimI</name>
    <name evidence="8" type="ORF">AXE65_10020</name>
</gene>
<evidence type="ECO:0000256" key="6">
    <source>
        <dbReference type="RuleBase" id="RU363094"/>
    </source>
</evidence>
<evidence type="ECO:0000313" key="8">
    <source>
        <dbReference type="EMBL" id="KXU39145.1"/>
    </source>
</evidence>
<evidence type="ECO:0000313" key="9">
    <source>
        <dbReference type="Proteomes" id="UP000072660"/>
    </source>
</evidence>
<evidence type="ECO:0000256" key="3">
    <source>
        <dbReference type="ARBA" id="ARBA00022679"/>
    </source>
</evidence>
<organism evidence="8 9">
    <name type="scientific">Ventosimonas gracilis</name>
    <dbReference type="NCBI Taxonomy" id="1680762"/>
    <lineage>
        <taxon>Bacteria</taxon>
        <taxon>Pseudomonadati</taxon>
        <taxon>Pseudomonadota</taxon>
        <taxon>Gammaproteobacteria</taxon>
        <taxon>Pseudomonadales</taxon>
        <taxon>Ventosimonadaceae</taxon>
        <taxon>Ventosimonas</taxon>
    </lineage>
</organism>
<protein>
    <recommendedName>
        <fullName evidence="5 6">[Ribosomal protein bS18]-alanine N-acetyltransferase</fullName>
        <ecNumber evidence="5 6">2.3.1.266</ecNumber>
    </recommendedName>
</protein>
<comment type="catalytic activity">
    <reaction evidence="5 6">
        <text>N-terminal L-alanyl-[ribosomal protein bS18] + acetyl-CoA = N-terminal N(alpha)-acetyl-L-alanyl-[ribosomal protein bS18] + CoA + H(+)</text>
        <dbReference type="Rhea" id="RHEA:43756"/>
        <dbReference type="Rhea" id="RHEA-COMP:10676"/>
        <dbReference type="Rhea" id="RHEA-COMP:10677"/>
        <dbReference type="ChEBI" id="CHEBI:15378"/>
        <dbReference type="ChEBI" id="CHEBI:57287"/>
        <dbReference type="ChEBI" id="CHEBI:57288"/>
        <dbReference type="ChEBI" id="CHEBI:64718"/>
        <dbReference type="ChEBI" id="CHEBI:83683"/>
        <dbReference type="EC" id="2.3.1.266"/>
    </reaction>
</comment>
<dbReference type="InterPro" id="IPR016181">
    <property type="entry name" value="Acyl_CoA_acyltransferase"/>
</dbReference>
<dbReference type="InterPro" id="IPR043690">
    <property type="entry name" value="RimI"/>
</dbReference>
<dbReference type="Pfam" id="PF00583">
    <property type="entry name" value="Acetyltransf_1"/>
    <property type="match status" value="1"/>
</dbReference>
<evidence type="ECO:0000256" key="5">
    <source>
        <dbReference type="HAMAP-Rule" id="MF_02210"/>
    </source>
</evidence>
<keyword evidence="2 5" id="KW-0963">Cytoplasm</keyword>
<dbReference type="InterPro" id="IPR000182">
    <property type="entry name" value="GNAT_dom"/>
</dbReference>
<feature type="active site" description="Proton acceptor" evidence="5">
    <location>
        <position position="106"/>
    </location>
</feature>
<keyword evidence="3 5" id="KW-0808">Transferase</keyword>
<dbReference type="EMBL" id="LSZO01000038">
    <property type="protein sequence ID" value="KXU39145.1"/>
    <property type="molecule type" value="Genomic_DNA"/>
</dbReference>
<dbReference type="OrthoDB" id="9796919at2"/>
<evidence type="ECO:0000256" key="2">
    <source>
        <dbReference type="ARBA" id="ARBA00022490"/>
    </source>
</evidence>
<keyword evidence="9" id="KW-1185">Reference proteome</keyword>
<dbReference type="HAMAP" id="MF_02210">
    <property type="entry name" value="RimI"/>
    <property type="match status" value="1"/>
</dbReference>
<dbReference type="InterPro" id="IPR050680">
    <property type="entry name" value="YpeA/RimI_acetyltransf"/>
</dbReference>
<dbReference type="SUPFAM" id="SSF55729">
    <property type="entry name" value="Acyl-CoA N-acyltransferases (Nat)"/>
    <property type="match status" value="1"/>
</dbReference>
<reference evidence="8 9" key="1">
    <citation type="submission" date="2016-02" db="EMBL/GenBank/DDBJ databases">
        <authorList>
            <person name="Wen L."/>
            <person name="He K."/>
            <person name="Yang H."/>
        </authorList>
    </citation>
    <scope>NUCLEOTIDE SEQUENCE [LARGE SCALE GENOMIC DNA]</scope>
    <source>
        <strain evidence="8 9">CV58</strain>
    </source>
</reference>
<comment type="caution">
    <text evidence="8">The sequence shown here is derived from an EMBL/GenBank/DDBJ whole genome shotgun (WGS) entry which is preliminary data.</text>
</comment>
<dbReference type="PROSITE" id="PS51186">
    <property type="entry name" value="GNAT"/>
    <property type="match status" value="1"/>
</dbReference>
<dbReference type="GO" id="GO:0005737">
    <property type="term" value="C:cytoplasm"/>
    <property type="evidence" value="ECO:0007669"/>
    <property type="project" value="UniProtKB-SubCell"/>
</dbReference>